<evidence type="ECO:0000256" key="6">
    <source>
        <dbReference type="ARBA" id="ARBA00023306"/>
    </source>
</evidence>
<dbReference type="AlphaFoldDB" id="A0A2A9D5I6"/>
<comment type="subcellular location">
    <subcellularLocation>
        <location evidence="7">Cell membrane</location>
        <topology evidence="7">Multi-pass membrane protein</topology>
    </subcellularLocation>
</comment>
<protein>
    <recommendedName>
        <fullName evidence="7">Cell division protein CrgA</fullName>
    </recommendedName>
</protein>
<reference evidence="9 10" key="1">
    <citation type="submission" date="2017-10" db="EMBL/GenBank/DDBJ databases">
        <title>Sequencing the genomes of 1000 actinobacteria strains.</title>
        <authorList>
            <person name="Klenk H.-P."/>
        </authorList>
    </citation>
    <scope>NUCLEOTIDE SEQUENCE [LARGE SCALE GENOMIC DNA]</scope>
    <source>
        <strain evidence="9 10">DSM 21801</strain>
    </source>
</reference>
<evidence type="ECO:0000256" key="2">
    <source>
        <dbReference type="ARBA" id="ARBA00022618"/>
    </source>
</evidence>
<dbReference type="Pfam" id="PF06781">
    <property type="entry name" value="CrgA"/>
    <property type="match status" value="1"/>
</dbReference>
<gene>
    <name evidence="7" type="primary">crgA</name>
    <name evidence="9" type="ORF">ATL40_2729</name>
</gene>
<dbReference type="GO" id="GO:0005886">
    <property type="term" value="C:plasma membrane"/>
    <property type="evidence" value="ECO:0007669"/>
    <property type="project" value="UniProtKB-SubCell"/>
</dbReference>
<comment type="function">
    <text evidence="7">Involved in cell division.</text>
</comment>
<evidence type="ECO:0000256" key="5">
    <source>
        <dbReference type="ARBA" id="ARBA00023136"/>
    </source>
</evidence>
<feature type="transmembrane region" description="Helical" evidence="7">
    <location>
        <begin position="63"/>
        <end position="81"/>
    </location>
</feature>
<dbReference type="Proteomes" id="UP000224915">
    <property type="component" value="Unassembled WGS sequence"/>
</dbReference>
<organism evidence="9 10">
    <name type="scientific">Serinibacter salmoneus</name>
    <dbReference type="NCBI Taxonomy" id="556530"/>
    <lineage>
        <taxon>Bacteria</taxon>
        <taxon>Bacillati</taxon>
        <taxon>Actinomycetota</taxon>
        <taxon>Actinomycetes</taxon>
        <taxon>Micrococcales</taxon>
        <taxon>Beutenbergiaceae</taxon>
        <taxon>Serinibacter</taxon>
    </lineage>
</organism>
<accession>A0A2A9D5I6</accession>
<feature type="region of interest" description="Disordered" evidence="8">
    <location>
        <begin position="1"/>
        <end position="26"/>
    </location>
</feature>
<evidence type="ECO:0000313" key="9">
    <source>
        <dbReference type="EMBL" id="PFG21109.1"/>
    </source>
</evidence>
<dbReference type="OrthoDB" id="5189646at2"/>
<feature type="transmembrane region" description="Helical" evidence="7">
    <location>
        <begin position="30"/>
        <end position="51"/>
    </location>
</feature>
<dbReference type="GO" id="GO:0051301">
    <property type="term" value="P:cell division"/>
    <property type="evidence" value="ECO:0007669"/>
    <property type="project" value="UniProtKB-UniRule"/>
</dbReference>
<evidence type="ECO:0000256" key="7">
    <source>
        <dbReference type="HAMAP-Rule" id="MF_00631"/>
    </source>
</evidence>
<name>A0A2A9D5I6_9MICO</name>
<evidence type="ECO:0000256" key="4">
    <source>
        <dbReference type="ARBA" id="ARBA00022989"/>
    </source>
</evidence>
<evidence type="ECO:0000256" key="3">
    <source>
        <dbReference type="ARBA" id="ARBA00022692"/>
    </source>
</evidence>
<feature type="compositionally biased region" description="Basic residues" evidence="8">
    <location>
        <begin position="1"/>
        <end position="11"/>
    </location>
</feature>
<dbReference type="InterPro" id="IPR009619">
    <property type="entry name" value="CrgA"/>
</dbReference>
<keyword evidence="5 7" id="KW-0472">Membrane</keyword>
<proteinExistence type="inferred from homology"/>
<comment type="caution">
    <text evidence="9">The sequence shown here is derived from an EMBL/GenBank/DDBJ whole genome shotgun (WGS) entry which is preliminary data.</text>
</comment>
<keyword evidence="2 7" id="KW-0132">Cell division</keyword>
<keyword evidence="3 7" id="KW-0812">Transmembrane</keyword>
<sequence>MPVSRSRKKSKPQPERQQVGLPEESGNAPWFVPTFVSLLVVGLVWVVTTYISQSTYPIPALGAWNLAVGFVLILAGFLMTMRWK</sequence>
<keyword evidence="4 7" id="KW-1133">Transmembrane helix</keyword>
<comment type="similarity">
    <text evidence="7">Belongs to the CrgA family.</text>
</comment>
<dbReference type="HAMAP" id="MF_00631">
    <property type="entry name" value="CrgA"/>
    <property type="match status" value="1"/>
</dbReference>
<dbReference type="EMBL" id="PDJD01000001">
    <property type="protein sequence ID" value="PFG21109.1"/>
    <property type="molecule type" value="Genomic_DNA"/>
</dbReference>
<keyword evidence="1 7" id="KW-1003">Cell membrane</keyword>
<evidence type="ECO:0000256" key="1">
    <source>
        <dbReference type="ARBA" id="ARBA00022475"/>
    </source>
</evidence>
<evidence type="ECO:0000313" key="10">
    <source>
        <dbReference type="Proteomes" id="UP000224915"/>
    </source>
</evidence>
<evidence type="ECO:0000256" key="8">
    <source>
        <dbReference type="SAM" id="MobiDB-lite"/>
    </source>
</evidence>
<keyword evidence="10" id="KW-1185">Reference proteome</keyword>
<keyword evidence="6 7" id="KW-0131">Cell cycle</keyword>